<dbReference type="InterPro" id="IPR050465">
    <property type="entry name" value="UPF0194_transport"/>
</dbReference>
<feature type="region of interest" description="Disordered" evidence="3">
    <location>
        <begin position="1"/>
        <end position="22"/>
    </location>
</feature>
<proteinExistence type="predicted"/>
<dbReference type="OrthoDB" id="3268648at2"/>
<comment type="subcellular location">
    <subcellularLocation>
        <location evidence="1">Cell envelope</location>
    </subcellularLocation>
</comment>
<dbReference type="InterPro" id="IPR036365">
    <property type="entry name" value="PGBD-like_sf"/>
</dbReference>
<feature type="region of interest" description="Disordered" evidence="3">
    <location>
        <begin position="83"/>
        <end position="106"/>
    </location>
</feature>
<feature type="transmembrane region" description="Helical" evidence="4">
    <location>
        <begin position="27"/>
        <end position="47"/>
    </location>
</feature>
<evidence type="ECO:0000259" key="5">
    <source>
        <dbReference type="Pfam" id="PF01471"/>
    </source>
</evidence>
<dbReference type="InterPro" id="IPR002477">
    <property type="entry name" value="Peptidoglycan-bd-like"/>
</dbReference>
<gene>
    <name evidence="6" type="ordered locus">Snas_5941</name>
</gene>
<sequence length="381" mass="39387">MEADISVETAEPTRSRRRRGRGRGKKIVITTVVVLAAAAAGVAAIGVDKVMGALGVSGFGGKAAASDTAPPATTEVARQTLRQTQDADGELGYGPTSTAASRKPGTVTWLPDSGDTIKRGDPLFAVDTMPTTLMYGTAPAYRDMKVGDEGSDVKQLEKNLAKLGYDGFTVDKEFTADTATAVREWQDDLGLKETGTVTLGQVVFADGAIRIDSFEAEVGLATGPDKSVLSYTGTDKVVAIELEADDQQLAKEGDKATVSLPNGETADGEITDVSSLIKPPSGQQEESETVIQVLVSLDDDSVAKGLSQAAVTATFTASEREDVLTVPVAALVALEGGGFGVEVVDGDKTEQVEVETGLFAAGRVEISGSGIDEGTVVGVPE</sequence>
<keyword evidence="2" id="KW-0175">Coiled coil</keyword>
<dbReference type="GO" id="GO:0030313">
    <property type="term" value="C:cell envelope"/>
    <property type="evidence" value="ECO:0007669"/>
    <property type="project" value="UniProtKB-SubCell"/>
</dbReference>
<evidence type="ECO:0000313" key="6">
    <source>
        <dbReference type="EMBL" id="ADD45568.1"/>
    </source>
</evidence>
<dbReference type="RefSeq" id="WP_013021139.1">
    <property type="nucleotide sequence ID" value="NC_013947.1"/>
</dbReference>
<dbReference type="EMBL" id="CP001778">
    <property type="protein sequence ID" value="ADD45568.1"/>
    <property type="molecule type" value="Genomic_DNA"/>
</dbReference>
<dbReference type="STRING" id="446470.Snas_5941"/>
<accession>D3Q039</accession>
<protein>
    <submittedName>
        <fullName evidence="6">Peptidoglycan-binding domain 1 protein</fullName>
    </submittedName>
</protein>
<dbReference type="KEGG" id="sna:Snas_5941"/>
<dbReference type="PANTHER" id="PTHR32347">
    <property type="entry name" value="EFFLUX SYSTEM COMPONENT YKNX-RELATED"/>
    <property type="match status" value="1"/>
</dbReference>
<organism evidence="6 7">
    <name type="scientific">Stackebrandtia nassauensis (strain DSM 44728 / CIP 108903 / NRRL B-16338 / NBRC 102104 / LLR-40K-21)</name>
    <dbReference type="NCBI Taxonomy" id="446470"/>
    <lineage>
        <taxon>Bacteria</taxon>
        <taxon>Bacillati</taxon>
        <taxon>Actinomycetota</taxon>
        <taxon>Actinomycetes</taxon>
        <taxon>Glycomycetales</taxon>
        <taxon>Glycomycetaceae</taxon>
        <taxon>Stackebrandtia</taxon>
    </lineage>
</organism>
<keyword evidence="7" id="KW-1185">Reference proteome</keyword>
<evidence type="ECO:0000256" key="1">
    <source>
        <dbReference type="ARBA" id="ARBA00004196"/>
    </source>
</evidence>
<evidence type="ECO:0000256" key="4">
    <source>
        <dbReference type="SAM" id="Phobius"/>
    </source>
</evidence>
<dbReference type="Gene3D" id="1.10.101.10">
    <property type="entry name" value="PGBD-like superfamily/PGBD"/>
    <property type="match status" value="1"/>
</dbReference>
<evidence type="ECO:0000256" key="2">
    <source>
        <dbReference type="ARBA" id="ARBA00023054"/>
    </source>
</evidence>
<feature type="domain" description="Peptidoglycan binding-like" evidence="5">
    <location>
        <begin position="150"/>
        <end position="198"/>
    </location>
</feature>
<dbReference type="SUPFAM" id="SSF47090">
    <property type="entry name" value="PGBD-like"/>
    <property type="match status" value="1"/>
</dbReference>
<dbReference type="InterPro" id="IPR036366">
    <property type="entry name" value="PGBDSf"/>
</dbReference>
<keyword evidence="4" id="KW-0812">Transmembrane</keyword>
<dbReference type="eggNOG" id="COG0845">
    <property type="taxonomic scope" value="Bacteria"/>
</dbReference>
<reference evidence="6 7" key="1">
    <citation type="journal article" date="2009" name="Stand. Genomic Sci.">
        <title>Complete genome sequence of Stackebrandtia nassauensis type strain (LLR-40K-21).</title>
        <authorList>
            <person name="Munk C."/>
            <person name="Lapidus A."/>
            <person name="Copeland A."/>
            <person name="Jando M."/>
            <person name="Mayilraj S."/>
            <person name="Glavina Del Rio T."/>
            <person name="Nolan M."/>
            <person name="Chen F."/>
            <person name="Lucas S."/>
            <person name="Tice H."/>
            <person name="Cheng J.F."/>
            <person name="Han C."/>
            <person name="Detter J.C."/>
            <person name="Bruce D."/>
            <person name="Goodwin L."/>
            <person name="Chain P."/>
            <person name="Pitluck S."/>
            <person name="Goker M."/>
            <person name="Ovchinikova G."/>
            <person name="Pati A."/>
            <person name="Ivanova N."/>
            <person name="Mavromatis K."/>
            <person name="Chen A."/>
            <person name="Palaniappan K."/>
            <person name="Land M."/>
            <person name="Hauser L."/>
            <person name="Chang Y.J."/>
            <person name="Jeffries C.D."/>
            <person name="Bristow J."/>
            <person name="Eisen J.A."/>
            <person name="Markowitz V."/>
            <person name="Hugenholtz P."/>
            <person name="Kyrpides N.C."/>
            <person name="Klenk H.P."/>
        </authorList>
    </citation>
    <scope>NUCLEOTIDE SEQUENCE [LARGE SCALE GENOMIC DNA]</scope>
    <source>
        <strain evidence="7">DSM 44728 / CIP 108903 / NRRL B-16338 / NBRC 102104 / LLR-40K-21</strain>
    </source>
</reference>
<evidence type="ECO:0000256" key="3">
    <source>
        <dbReference type="SAM" id="MobiDB-lite"/>
    </source>
</evidence>
<name>D3Q039_STANL</name>
<dbReference type="Gene3D" id="2.40.420.20">
    <property type="match status" value="1"/>
</dbReference>
<keyword evidence="4" id="KW-0472">Membrane</keyword>
<evidence type="ECO:0000313" key="7">
    <source>
        <dbReference type="Proteomes" id="UP000000844"/>
    </source>
</evidence>
<dbReference type="AlphaFoldDB" id="D3Q039"/>
<dbReference type="Proteomes" id="UP000000844">
    <property type="component" value="Chromosome"/>
</dbReference>
<dbReference type="HOGENOM" id="CLU_057459_1_0_11"/>
<dbReference type="Pfam" id="PF01471">
    <property type="entry name" value="PG_binding_1"/>
    <property type="match status" value="1"/>
</dbReference>
<keyword evidence="4" id="KW-1133">Transmembrane helix</keyword>